<sequence length="195" mass="22183">MFKNKTVWIIIAVVAVLFFWMQGVYNNMVTRGEEVSAAWSQVENQYQRRMDLIPNLVNTVKGYASHERETLEGVVQARAEATQTRIDPSNLTAESLQAFQSAQGELSSALSRLMVVLERYPDLKANQNFQELQAQLEGTENRIATERKRFNEVARSYNVYIRKFPNNILSDVFGFEAKAYFAAEAGAEKAPTVEF</sequence>
<evidence type="ECO:0000313" key="9">
    <source>
        <dbReference type="Proteomes" id="UP000823847"/>
    </source>
</evidence>
<evidence type="ECO:0000256" key="5">
    <source>
        <dbReference type="ARBA" id="ARBA00023136"/>
    </source>
</evidence>
<dbReference type="PANTHER" id="PTHR34478">
    <property type="entry name" value="PROTEIN LEMA"/>
    <property type="match status" value="1"/>
</dbReference>
<dbReference type="GO" id="GO:0016020">
    <property type="term" value="C:membrane"/>
    <property type="evidence" value="ECO:0007669"/>
    <property type="project" value="UniProtKB-SubCell"/>
</dbReference>
<keyword evidence="6" id="KW-0175">Coiled coil</keyword>
<dbReference type="InterPro" id="IPR023353">
    <property type="entry name" value="LemA-like_dom_sf"/>
</dbReference>
<feature type="transmembrane region" description="Helical" evidence="7">
    <location>
        <begin position="7"/>
        <end position="25"/>
    </location>
</feature>
<evidence type="ECO:0000313" key="8">
    <source>
        <dbReference type="EMBL" id="HIX85510.1"/>
    </source>
</evidence>
<comment type="subcellular location">
    <subcellularLocation>
        <location evidence="1">Membrane</location>
        <topology evidence="1">Single-pass membrane protein</topology>
    </subcellularLocation>
</comment>
<name>A0A9D2BPB8_9BACT</name>
<keyword evidence="4 7" id="KW-1133">Transmembrane helix</keyword>
<dbReference type="AlphaFoldDB" id="A0A9D2BPB8"/>
<evidence type="ECO:0000256" key="4">
    <source>
        <dbReference type="ARBA" id="ARBA00022989"/>
    </source>
</evidence>
<feature type="coiled-coil region" evidence="6">
    <location>
        <begin position="122"/>
        <end position="149"/>
    </location>
</feature>
<dbReference type="SUPFAM" id="SSF140478">
    <property type="entry name" value="LemA-like"/>
    <property type="match status" value="1"/>
</dbReference>
<gene>
    <name evidence="8" type="ORF">H9848_02730</name>
</gene>
<evidence type="ECO:0000256" key="1">
    <source>
        <dbReference type="ARBA" id="ARBA00004167"/>
    </source>
</evidence>
<evidence type="ECO:0000256" key="3">
    <source>
        <dbReference type="ARBA" id="ARBA00022692"/>
    </source>
</evidence>
<comment type="similarity">
    <text evidence="2">Belongs to the LemA family.</text>
</comment>
<evidence type="ECO:0000256" key="6">
    <source>
        <dbReference type="SAM" id="Coils"/>
    </source>
</evidence>
<reference evidence="8" key="1">
    <citation type="journal article" date="2021" name="PeerJ">
        <title>Extensive microbial diversity within the chicken gut microbiome revealed by metagenomics and culture.</title>
        <authorList>
            <person name="Gilroy R."/>
            <person name="Ravi A."/>
            <person name="Getino M."/>
            <person name="Pursley I."/>
            <person name="Horton D.L."/>
            <person name="Alikhan N.F."/>
            <person name="Baker D."/>
            <person name="Gharbi K."/>
            <person name="Hall N."/>
            <person name="Watson M."/>
            <person name="Adriaenssens E.M."/>
            <person name="Foster-Nyarko E."/>
            <person name="Jarju S."/>
            <person name="Secka A."/>
            <person name="Antonio M."/>
            <person name="Oren A."/>
            <person name="Chaudhuri R.R."/>
            <person name="La Ragione R."/>
            <person name="Hildebrand F."/>
            <person name="Pallen M.J."/>
        </authorList>
    </citation>
    <scope>NUCLEOTIDE SEQUENCE</scope>
    <source>
        <strain evidence="8">ChiHecec2B26-12326</strain>
    </source>
</reference>
<dbReference type="Pfam" id="PF04011">
    <property type="entry name" value="LemA"/>
    <property type="match status" value="1"/>
</dbReference>
<comment type="caution">
    <text evidence="8">The sequence shown here is derived from an EMBL/GenBank/DDBJ whole genome shotgun (WGS) entry which is preliminary data.</text>
</comment>
<keyword evidence="5 7" id="KW-0472">Membrane</keyword>
<dbReference type="PANTHER" id="PTHR34478:SF2">
    <property type="entry name" value="MEMBRANE PROTEIN"/>
    <property type="match status" value="1"/>
</dbReference>
<dbReference type="Gene3D" id="1.20.1440.20">
    <property type="entry name" value="LemA-like domain"/>
    <property type="match status" value="1"/>
</dbReference>
<evidence type="ECO:0000256" key="7">
    <source>
        <dbReference type="SAM" id="Phobius"/>
    </source>
</evidence>
<dbReference type="Proteomes" id="UP000823847">
    <property type="component" value="Unassembled WGS sequence"/>
</dbReference>
<protein>
    <submittedName>
        <fullName evidence="8">LemA family protein</fullName>
    </submittedName>
</protein>
<reference evidence="8" key="2">
    <citation type="submission" date="2021-04" db="EMBL/GenBank/DDBJ databases">
        <authorList>
            <person name="Gilroy R."/>
        </authorList>
    </citation>
    <scope>NUCLEOTIDE SEQUENCE</scope>
    <source>
        <strain evidence="8">ChiHecec2B26-12326</strain>
    </source>
</reference>
<evidence type="ECO:0000256" key="2">
    <source>
        <dbReference type="ARBA" id="ARBA00008854"/>
    </source>
</evidence>
<organism evidence="8 9">
    <name type="scientific">Candidatus Parabacteroides intestinigallinarum</name>
    <dbReference type="NCBI Taxonomy" id="2838722"/>
    <lineage>
        <taxon>Bacteria</taxon>
        <taxon>Pseudomonadati</taxon>
        <taxon>Bacteroidota</taxon>
        <taxon>Bacteroidia</taxon>
        <taxon>Bacteroidales</taxon>
        <taxon>Tannerellaceae</taxon>
        <taxon>Parabacteroides</taxon>
    </lineage>
</organism>
<dbReference type="EMBL" id="DXEN01000015">
    <property type="protein sequence ID" value="HIX85510.1"/>
    <property type="molecule type" value="Genomic_DNA"/>
</dbReference>
<dbReference type="InterPro" id="IPR007156">
    <property type="entry name" value="MamQ_LemA"/>
</dbReference>
<proteinExistence type="inferred from homology"/>
<accession>A0A9D2BPB8</accession>
<keyword evidence="3 7" id="KW-0812">Transmembrane</keyword>